<dbReference type="PANTHER" id="PTHR10996">
    <property type="entry name" value="2-HYDROXYACID DEHYDROGENASE-RELATED"/>
    <property type="match status" value="1"/>
</dbReference>
<dbReference type="SUPFAM" id="SSF51735">
    <property type="entry name" value="NAD(P)-binding Rossmann-fold domains"/>
    <property type="match status" value="1"/>
</dbReference>
<dbReference type="InterPro" id="IPR029753">
    <property type="entry name" value="D-isomer_DH_CS"/>
</dbReference>
<dbReference type="InterPro" id="IPR036291">
    <property type="entry name" value="NAD(P)-bd_dom_sf"/>
</dbReference>
<sequence>MANDTVIITSRLPDALVDEIRAVATVVLGDHPATAMRRDEVLAHLRAATAIINQNELKIDDALLDAAPRLKVVANAAAGFDNMDVAAMRARAVIGTNCPDAYSADTATHTVGLLLALTRRLLEADAYVRSGRWAGEGWMPGGRWDGMSLAGKRYGVVGYGGIGRQVAQRVRAFGMEVVHHSPSETGEAGWLPLDALLASSDVVGLHCPLNASTRHMIDAGRLTQMKKGAILINVARGPVVKNDDLVAALESGHLGGAGLDVFEFEPQVPPALFAMPNVVLSPHMAGCTVESRQSAWRLCVDNVLAVLAGRPAKTPAFAP</sequence>
<proteinExistence type="inferred from homology"/>
<dbReference type="Proteomes" id="UP001143370">
    <property type="component" value="Unassembled WGS sequence"/>
</dbReference>
<dbReference type="GO" id="GO:0016618">
    <property type="term" value="F:hydroxypyruvate reductase [NAD(P)H] activity"/>
    <property type="evidence" value="ECO:0007669"/>
    <property type="project" value="TreeGrafter"/>
</dbReference>
<dbReference type="InterPro" id="IPR006140">
    <property type="entry name" value="D-isomer_DH_NAD-bd"/>
</dbReference>
<dbReference type="InterPro" id="IPR006139">
    <property type="entry name" value="D-isomer_2_OHA_DH_cat_dom"/>
</dbReference>
<keyword evidence="2 4" id="KW-0560">Oxidoreductase</keyword>
<dbReference type="InterPro" id="IPR050223">
    <property type="entry name" value="D-isomer_2-hydroxyacid_DH"/>
</dbReference>
<dbReference type="EMBL" id="BSFJ01000013">
    <property type="protein sequence ID" value="GLK72355.1"/>
    <property type="molecule type" value="Genomic_DNA"/>
</dbReference>
<reference evidence="7" key="2">
    <citation type="submission" date="2023-01" db="EMBL/GenBank/DDBJ databases">
        <authorList>
            <person name="Sun Q."/>
            <person name="Evtushenko L."/>
        </authorList>
    </citation>
    <scope>NUCLEOTIDE SEQUENCE</scope>
    <source>
        <strain evidence="7">VKM B-2484</strain>
    </source>
</reference>
<dbReference type="SUPFAM" id="SSF52283">
    <property type="entry name" value="Formate/glycerate dehydrogenase catalytic domain-like"/>
    <property type="match status" value="1"/>
</dbReference>
<comment type="similarity">
    <text evidence="1 4">Belongs to the D-isomer specific 2-hydroxyacid dehydrogenase family.</text>
</comment>
<evidence type="ECO:0000313" key="8">
    <source>
        <dbReference type="Proteomes" id="UP001143370"/>
    </source>
</evidence>
<dbReference type="PROSITE" id="PS00670">
    <property type="entry name" value="D_2_HYDROXYACID_DH_2"/>
    <property type="match status" value="1"/>
</dbReference>
<dbReference type="GO" id="GO:0051287">
    <property type="term" value="F:NAD binding"/>
    <property type="evidence" value="ECO:0007669"/>
    <property type="project" value="InterPro"/>
</dbReference>
<protein>
    <submittedName>
        <fullName evidence="7">D-glycerate dehydrogenase</fullName>
    </submittedName>
</protein>
<gene>
    <name evidence="7" type="ORF">GCM10017643_24710</name>
</gene>
<evidence type="ECO:0000256" key="2">
    <source>
        <dbReference type="ARBA" id="ARBA00023002"/>
    </source>
</evidence>
<evidence type="ECO:0000256" key="4">
    <source>
        <dbReference type="RuleBase" id="RU003719"/>
    </source>
</evidence>
<dbReference type="AlphaFoldDB" id="A0A9W6MZT3"/>
<dbReference type="Gene3D" id="3.40.50.720">
    <property type="entry name" value="NAD(P)-binding Rossmann-like Domain"/>
    <property type="match status" value="2"/>
</dbReference>
<feature type="domain" description="D-isomer specific 2-hydroxyacid dehydrogenase NAD-binding" evidence="6">
    <location>
        <begin position="111"/>
        <end position="285"/>
    </location>
</feature>
<accession>A0A9W6MZT3</accession>
<dbReference type="Pfam" id="PF00389">
    <property type="entry name" value="2-Hacid_dh"/>
    <property type="match status" value="1"/>
</dbReference>
<dbReference type="RefSeq" id="WP_213373276.1">
    <property type="nucleotide sequence ID" value="NZ_BSFJ01000013.1"/>
</dbReference>
<evidence type="ECO:0000259" key="6">
    <source>
        <dbReference type="Pfam" id="PF02826"/>
    </source>
</evidence>
<evidence type="ECO:0000259" key="5">
    <source>
        <dbReference type="Pfam" id="PF00389"/>
    </source>
</evidence>
<evidence type="ECO:0000256" key="1">
    <source>
        <dbReference type="ARBA" id="ARBA00005854"/>
    </source>
</evidence>
<feature type="domain" description="D-isomer specific 2-hydroxyacid dehydrogenase catalytic" evidence="5">
    <location>
        <begin position="6"/>
        <end position="314"/>
    </location>
</feature>
<dbReference type="PANTHER" id="PTHR10996:SF283">
    <property type="entry name" value="GLYOXYLATE_HYDROXYPYRUVATE REDUCTASE B"/>
    <property type="match status" value="1"/>
</dbReference>
<comment type="caution">
    <text evidence="7">The sequence shown here is derived from an EMBL/GenBank/DDBJ whole genome shotgun (WGS) entry which is preliminary data.</text>
</comment>
<dbReference type="Pfam" id="PF02826">
    <property type="entry name" value="2-Hacid_dh_C"/>
    <property type="match status" value="1"/>
</dbReference>
<dbReference type="GO" id="GO:0005829">
    <property type="term" value="C:cytosol"/>
    <property type="evidence" value="ECO:0007669"/>
    <property type="project" value="TreeGrafter"/>
</dbReference>
<keyword evidence="3" id="KW-0520">NAD</keyword>
<name>A0A9W6MZT3_9HYPH</name>
<reference evidence="7" key="1">
    <citation type="journal article" date="2014" name="Int. J. Syst. Evol. Microbiol.">
        <title>Complete genome sequence of Corynebacterium casei LMG S-19264T (=DSM 44701T), isolated from a smear-ripened cheese.</title>
        <authorList>
            <consortium name="US DOE Joint Genome Institute (JGI-PGF)"/>
            <person name="Walter F."/>
            <person name="Albersmeier A."/>
            <person name="Kalinowski J."/>
            <person name="Ruckert C."/>
        </authorList>
    </citation>
    <scope>NUCLEOTIDE SEQUENCE</scope>
    <source>
        <strain evidence="7">VKM B-2484</strain>
    </source>
</reference>
<evidence type="ECO:0000256" key="3">
    <source>
        <dbReference type="ARBA" id="ARBA00023027"/>
    </source>
</evidence>
<organism evidence="7 8">
    <name type="scientific">Ancylobacter dichloromethanicus</name>
    <dbReference type="NCBI Taxonomy" id="518825"/>
    <lineage>
        <taxon>Bacteria</taxon>
        <taxon>Pseudomonadati</taxon>
        <taxon>Pseudomonadota</taxon>
        <taxon>Alphaproteobacteria</taxon>
        <taxon>Hyphomicrobiales</taxon>
        <taxon>Xanthobacteraceae</taxon>
        <taxon>Ancylobacter</taxon>
    </lineage>
</organism>
<dbReference type="GO" id="GO:0030267">
    <property type="term" value="F:glyoxylate reductase (NADPH) activity"/>
    <property type="evidence" value="ECO:0007669"/>
    <property type="project" value="TreeGrafter"/>
</dbReference>
<evidence type="ECO:0000313" key="7">
    <source>
        <dbReference type="EMBL" id="GLK72355.1"/>
    </source>
</evidence>
<dbReference type="FunFam" id="3.40.50.720:FF:000203">
    <property type="entry name" value="D-3-phosphoglycerate dehydrogenase (SerA)"/>
    <property type="match status" value="1"/>
</dbReference>
<keyword evidence="8" id="KW-1185">Reference proteome</keyword>